<evidence type="ECO:0000313" key="2">
    <source>
        <dbReference type="EMBL" id="SFL43879.1"/>
    </source>
</evidence>
<organism evidence="2 3">
    <name type="scientific">Loktanella salsilacus</name>
    <dbReference type="NCBI Taxonomy" id="195913"/>
    <lineage>
        <taxon>Bacteria</taxon>
        <taxon>Pseudomonadati</taxon>
        <taxon>Pseudomonadota</taxon>
        <taxon>Alphaproteobacteria</taxon>
        <taxon>Rhodobacterales</taxon>
        <taxon>Roseobacteraceae</taxon>
        <taxon>Loktanella</taxon>
    </lineage>
</organism>
<protein>
    <submittedName>
        <fullName evidence="2">PD-(D/E)XK nuclease superfamily protein</fullName>
    </submittedName>
</protein>
<dbReference type="RefSeq" id="WP_090190791.1">
    <property type="nucleotide sequence ID" value="NZ_FOTF01000019.1"/>
</dbReference>
<sequence>MFYSFDVADPQSGLHYRLTDTRLADLSLAPKPEPYSLGKAIAATPNPVWAESFANAPVETIAAVSGALQDVILGTSDLRPPIISAMPDGRAKRHLTALVALWREIGDALPEGLATARHVLDLPHGQFLSTLPVVDGSLDPLAPPAIKALHDRLKAEFRSVPAKPAPPQRSDRLIDAIQTGLTRPDMPQMQQDATLAVWGLRDPAACADFAAARARSLIDDGVPARQIAVLIAGDPQDLARAFSAQGVPLSGLPAALPTRDVLGETLLHLLLAKRPPTPAMVLAGLCLSPLMPWGSQTGRDLAEEVMGGHFSGGILATDPEFHALWTDLRQPASSLPQLRLLLDFICNRMTNSDALRQRIQSLQAVLAGDGPPDWDSILRAVQVDGCVAGDPVRTLEGVSLWSAHESPWRPCRHLLITDFSEGLYPMRPRANALFLDSEIAQIAAMIGLHLRGRTEGLARSIALFEAQLGAVTQSVTCLVPYRDLAGGRLAPSAGLSLIGRTVAGLKEASDLIVDLSRVPPADWPVAAHPVLPCAAQLPVPTDLWLGRDRLLELRRDEDGAALPQSPSRLEKLLVSPLAWLLEEIGASDMGWQAESLDIMLKGNIAHYVFEHVFLAEVDIPDDATLNAALPEAYDAALRRNAPFMRAGVWEMERATLLREITAAAHRWRNDLIALNARILGNETWLYGDAHGIRIRGKADTILGLPDGTVIIVDHKKSATAGRRKRMEKGWDLQVGLYGAILGRPFRREGDGLDAVIGRPLGIAYHLMNDGGVLTSGVALTAAAKGRDMGDAVNVHAVTRLTERLAQVGGGQIVLNTTSDRDFFIKEAGFTPYALQNSPLIAAFMREDDQ</sequence>
<dbReference type="InterPro" id="IPR038726">
    <property type="entry name" value="PDDEXK_AddAB-type"/>
</dbReference>
<name>A0A1I4HNR8_9RHOB</name>
<dbReference type="Pfam" id="PF12705">
    <property type="entry name" value="PDDEXK_1"/>
    <property type="match status" value="1"/>
</dbReference>
<dbReference type="SUPFAM" id="SSF52540">
    <property type="entry name" value="P-loop containing nucleoside triphosphate hydrolases"/>
    <property type="match status" value="1"/>
</dbReference>
<dbReference type="OrthoDB" id="5401254at2"/>
<reference evidence="2 3" key="1">
    <citation type="submission" date="2016-10" db="EMBL/GenBank/DDBJ databases">
        <authorList>
            <person name="de Groot N.N."/>
        </authorList>
    </citation>
    <scope>NUCLEOTIDE SEQUENCE [LARGE SCALE GENOMIC DNA]</scope>
    <source>
        <strain evidence="2 3">DSM 16199</strain>
    </source>
</reference>
<gene>
    <name evidence="2" type="ORF">SAMN04488004_1196</name>
</gene>
<dbReference type="AlphaFoldDB" id="A0A1I4HNR8"/>
<dbReference type="Proteomes" id="UP000199550">
    <property type="component" value="Unassembled WGS sequence"/>
</dbReference>
<feature type="domain" description="PD-(D/E)XK endonuclease-like" evidence="1">
    <location>
        <begin position="565"/>
        <end position="769"/>
    </location>
</feature>
<proteinExistence type="predicted"/>
<evidence type="ECO:0000259" key="1">
    <source>
        <dbReference type="Pfam" id="PF12705"/>
    </source>
</evidence>
<keyword evidence="3" id="KW-1185">Reference proteome</keyword>
<evidence type="ECO:0000313" key="3">
    <source>
        <dbReference type="Proteomes" id="UP000199550"/>
    </source>
</evidence>
<dbReference type="EMBL" id="FOTF01000019">
    <property type="protein sequence ID" value="SFL43879.1"/>
    <property type="molecule type" value="Genomic_DNA"/>
</dbReference>
<dbReference type="InterPro" id="IPR027417">
    <property type="entry name" value="P-loop_NTPase"/>
</dbReference>
<dbReference type="STRING" id="195913.SAMN04488004_1196"/>
<accession>A0A1I4HNR8</accession>